<dbReference type="PANTHER" id="PTHR22760">
    <property type="entry name" value="GLYCOSYLTRANSFERASE"/>
    <property type="match status" value="1"/>
</dbReference>
<evidence type="ECO:0000256" key="8">
    <source>
        <dbReference type="ARBA" id="ARBA00022989"/>
    </source>
</evidence>
<evidence type="ECO:0000256" key="9">
    <source>
        <dbReference type="ARBA" id="ARBA00023136"/>
    </source>
</evidence>
<feature type="transmembrane region" description="Helical" evidence="12">
    <location>
        <begin position="301"/>
        <end position="320"/>
    </location>
</feature>
<evidence type="ECO:0000256" key="6">
    <source>
        <dbReference type="ARBA" id="ARBA00022692"/>
    </source>
</evidence>
<feature type="signal peptide" evidence="13">
    <location>
        <begin position="1"/>
        <end position="21"/>
    </location>
</feature>
<comment type="subcellular location">
    <subcellularLocation>
        <location evidence="1 12">Endoplasmic reticulum membrane</location>
        <topology evidence="1 12">Multi-pass membrane protein</topology>
    </subcellularLocation>
</comment>
<feature type="transmembrane region" description="Helical" evidence="12">
    <location>
        <begin position="85"/>
        <end position="102"/>
    </location>
</feature>
<dbReference type="OrthoDB" id="19039at2759"/>
<keyword evidence="13" id="KW-0732">Signal</keyword>
<feature type="transmembrane region" description="Helical" evidence="12">
    <location>
        <begin position="248"/>
        <end position="272"/>
    </location>
</feature>
<dbReference type="Proteomes" id="UP000683360">
    <property type="component" value="Unassembled WGS sequence"/>
</dbReference>
<comment type="function">
    <text evidence="10">Mannosyltransferase that operates in the biosynthetic pathway of dolichol-linked oligosaccharides, the glycan precursors employed in protein asparagine (N)-glycosylation. The assembly of dolichol-linked oligosaccharides begins on the cytosolic side of the endoplasmic reticulum membrane and finishes in its lumen. The sequential addition of sugars to dolichol pyrophosphate produces dolichol-linked oligosaccharides containing fourteen sugars, including two GlcNAcs, nine mannoses and three glucoses. Once assembled, the oligosaccharide is transferred from the lipid to nascent proteins by oligosaccharyltransferases. In the lumen of the endoplasmic reticulum, adds the eighth mannose residue in an alpha-1,6 linkage onto Man(7)GlcNAc(2)-PP-dolichol to produce Man(8)GlcNAc(2)-PP-dolichol.</text>
</comment>
<keyword evidence="9 12" id="KW-0472">Membrane</keyword>
<evidence type="ECO:0000256" key="2">
    <source>
        <dbReference type="ARBA" id="ARBA00004922"/>
    </source>
</evidence>
<feature type="transmembrane region" description="Helical" evidence="12">
    <location>
        <begin position="139"/>
        <end position="155"/>
    </location>
</feature>
<evidence type="ECO:0000256" key="1">
    <source>
        <dbReference type="ARBA" id="ARBA00004477"/>
    </source>
</evidence>
<organism evidence="14 15">
    <name type="scientific">Mytilus edulis</name>
    <name type="common">Blue mussel</name>
    <dbReference type="NCBI Taxonomy" id="6550"/>
    <lineage>
        <taxon>Eukaryota</taxon>
        <taxon>Metazoa</taxon>
        <taxon>Spiralia</taxon>
        <taxon>Lophotrochozoa</taxon>
        <taxon>Mollusca</taxon>
        <taxon>Bivalvia</taxon>
        <taxon>Autobranchia</taxon>
        <taxon>Pteriomorphia</taxon>
        <taxon>Mytilida</taxon>
        <taxon>Mytiloidea</taxon>
        <taxon>Mytilidae</taxon>
        <taxon>Mytilinae</taxon>
        <taxon>Mytilus</taxon>
    </lineage>
</organism>
<feature type="transmembrane region" description="Helical" evidence="12">
    <location>
        <begin position="197"/>
        <end position="220"/>
    </location>
</feature>
<evidence type="ECO:0000256" key="11">
    <source>
        <dbReference type="ARBA" id="ARBA00048899"/>
    </source>
</evidence>
<comment type="similarity">
    <text evidence="3 12">Belongs to the glycosyltransferase 22 family.</text>
</comment>
<dbReference type="AlphaFoldDB" id="A0A8S3SHA5"/>
<evidence type="ECO:0000256" key="7">
    <source>
        <dbReference type="ARBA" id="ARBA00022824"/>
    </source>
</evidence>
<keyword evidence="5 14" id="KW-0808">Transferase</keyword>
<dbReference type="InterPro" id="IPR005599">
    <property type="entry name" value="GPI_mannosylTrfase"/>
</dbReference>
<dbReference type="PANTHER" id="PTHR22760:SF1">
    <property type="entry name" value="DOL-P-MAN:MAN(7)GLCNAC(2)-PP-DOL ALPHA-1,6-MANNOSYLTRANSFERASE"/>
    <property type="match status" value="1"/>
</dbReference>
<keyword evidence="8 12" id="KW-1133">Transmembrane helix</keyword>
<keyword evidence="15" id="KW-1185">Reference proteome</keyword>
<name>A0A8S3SHA5_MYTED</name>
<evidence type="ECO:0000256" key="13">
    <source>
        <dbReference type="SAM" id="SignalP"/>
    </source>
</evidence>
<evidence type="ECO:0000256" key="12">
    <source>
        <dbReference type="RuleBase" id="RU363075"/>
    </source>
</evidence>
<dbReference type="Pfam" id="PF03901">
    <property type="entry name" value="Glyco_transf_22"/>
    <property type="match status" value="1"/>
</dbReference>
<keyword evidence="7 12" id="KW-0256">Endoplasmic reticulum</keyword>
<feature type="transmembrane region" description="Helical" evidence="12">
    <location>
        <begin position="332"/>
        <end position="354"/>
    </location>
</feature>
<dbReference type="GO" id="GO:0005789">
    <property type="term" value="C:endoplasmic reticulum membrane"/>
    <property type="evidence" value="ECO:0007669"/>
    <property type="project" value="UniProtKB-SubCell"/>
</dbReference>
<evidence type="ECO:0000256" key="10">
    <source>
        <dbReference type="ARBA" id="ARBA00044721"/>
    </source>
</evidence>
<feature type="transmembrane region" description="Helical" evidence="12">
    <location>
        <begin position="56"/>
        <end position="73"/>
    </location>
</feature>
<reference evidence="14" key="1">
    <citation type="submission" date="2021-03" db="EMBL/GenBank/DDBJ databases">
        <authorList>
            <person name="Bekaert M."/>
        </authorList>
    </citation>
    <scope>NUCLEOTIDE SEQUENCE</scope>
</reference>
<protein>
    <recommendedName>
        <fullName evidence="12">Mannosyltransferase</fullName>
        <ecNumber evidence="12">2.4.1.-</ecNumber>
    </recommendedName>
</protein>
<evidence type="ECO:0000313" key="15">
    <source>
        <dbReference type="Proteomes" id="UP000683360"/>
    </source>
</evidence>
<comment type="pathway">
    <text evidence="2">Protein modification; protein glycosylation.</text>
</comment>
<keyword evidence="6 12" id="KW-0812">Transmembrane</keyword>
<accession>A0A8S3SHA5</accession>
<evidence type="ECO:0000256" key="4">
    <source>
        <dbReference type="ARBA" id="ARBA00022676"/>
    </source>
</evidence>
<evidence type="ECO:0000256" key="3">
    <source>
        <dbReference type="ARBA" id="ARBA00007063"/>
    </source>
</evidence>
<comment type="caution">
    <text evidence="14">The sequence shown here is derived from an EMBL/GenBank/DDBJ whole genome shotgun (WGS) entry which is preliminary data.</text>
</comment>
<feature type="chain" id="PRO_5035740656" description="Mannosyltransferase" evidence="13">
    <location>
        <begin position="22"/>
        <end position="493"/>
    </location>
</feature>
<dbReference type="EC" id="2.4.1.-" evidence="12"/>
<dbReference type="EMBL" id="CAJPWZ010001650">
    <property type="protein sequence ID" value="CAG2220143.1"/>
    <property type="molecule type" value="Genomic_DNA"/>
</dbReference>
<sequence length="493" mass="55810">METLLFAAMVIHLMICPYTKVEESFNVQAMHDVLYHGVNISQYDHLEFPGVVPRTFIGPITIAVASSPFIYLLDYMQFSKFTSQIIVRMTLGIFVLIGLITFGNAVGEKLGTGVRKWLFIIMISQFHFMFYITRPLPNIFALVLVLLALGGWLRGQHIRFLWCSGAAILIFRTELTLYLGQILLIELFSKRLSFKKLLTYGVPAAVTLIGLTLCIDSYLWQRLIWPEAEVFWYNTVLNKSSQWGTLPFFWYFYSAIPRCLLLSLFLVPLGLILTPSTRIMIYPALIFVLLFSILPHKELRFIIYVVPVLNVAAACAMSRLWNNRNKSALRMLLAIGAVLHLLGNLVGTGVFLTVSHYNYPGGEAIMLIQKSQLSTSNVNLHIDVKNAQTGISRFTQILPIGNILISRVDLHRFSPLEVSTDFRFSPLEVSTLEVSTCFSSLDLHRFSPLEVSTCFSSVDLHRFSPLEVSTCFSSVDLHRFSPIGSKYMFLISS</sequence>
<feature type="transmembrane region" description="Helical" evidence="12">
    <location>
        <begin position="161"/>
        <end position="185"/>
    </location>
</feature>
<proteinExistence type="inferred from homology"/>
<comment type="catalytic activity">
    <reaction evidence="11">
        <text>an alpha-D-Man-(1-&gt;2)-alpha-D-Man-(1-&gt;2)-alpha-D-Man-(1-&gt;3)-[alpha-D-Man-(1-&gt;2)-alpha-D-Man-(1-&gt;3)-alpha-D-Man-(1-&gt;6)]-beta-D-Man-(1-&gt;4)-beta-D-GlcNAc-(1-&gt;4)-alpha-D-GlcNAc-diphospho-di-trans,poly-cis-dolichol + a di-trans,poly-cis-dolichyl beta-D-mannosyl phosphate = an alpha-D-Man-(1-&gt;2)-alpha-D-Man-(1-&gt;2)-alpha-D-Man-(1-&gt;3)-[alpha-D-Man-(1-&gt;2)-alpha-D-Man-(1-&gt;3)-[alpha-D-Man-(1-&gt;6)]-alpha-D-Man-(1-&gt;6)]-beta-D-Man-(1-&gt;4)-beta-D-GlcNAc-(1-&gt;4)-alpha-D-GlcNAc-diphospho-di-trans,poly-cis-dolichol + a di-trans,poly-cis-dolichyl phosphate + H(+)</text>
        <dbReference type="Rhea" id="RHEA:29535"/>
        <dbReference type="Rhea" id="RHEA-COMP:19498"/>
        <dbReference type="Rhea" id="RHEA-COMP:19501"/>
        <dbReference type="Rhea" id="RHEA-COMP:19518"/>
        <dbReference type="Rhea" id="RHEA-COMP:19519"/>
        <dbReference type="ChEBI" id="CHEBI:15378"/>
        <dbReference type="ChEBI" id="CHEBI:57683"/>
        <dbReference type="ChEBI" id="CHEBI:58211"/>
        <dbReference type="ChEBI" id="CHEBI:132517"/>
        <dbReference type="ChEBI" id="CHEBI:132519"/>
        <dbReference type="EC" id="2.4.1.260"/>
    </reaction>
    <physiologicalReaction direction="left-to-right" evidence="11">
        <dbReference type="Rhea" id="RHEA:29536"/>
    </physiologicalReaction>
</comment>
<gene>
    <name evidence="14" type="ORF">MEDL_33642</name>
</gene>
<evidence type="ECO:0000256" key="5">
    <source>
        <dbReference type="ARBA" id="ARBA00022679"/>
    </source>
</evidence>
<keyword evidence="4 12" id="KW-0328">Glycosyltransferase</keyword>
<evidence type="ECO:0000313" key="14">
    <source>
        <dbReference type="EMBL" id="CAG2220143.1"/>
    </source>
</evidence>
<dbReference type="GO" id="GO:0052917">
    <property type="term" value="F:dol-P-Man:Man(7)GlcNAc(2)-PP-Dol alpha-1,6-mannosyltransferase activity"/>
    <property type="evidence" value="ECO:0007669"/>
    <property type="project" value="UniProtKB-EC"/>
</dbReference>
<dbReference type="GO" id="GO:0006487">
    <property type="term" value="P:protein N-linked glycosylation"/>
    <property type="evidence" value="ECO:0007669"/>
    <property type="project" value="TreeGrafter"/>
</dbReference>